<accession>A0A8S5NCG1</accession>
<name>A0A8S5NCG1_9CAUD</name>
<protein>
    <submittedName>
        <fullName evidence="1">Uncharacterized protein</fullName>
    </submittedName>
</protein>
<dbReference type="EMBL" id="BK015121">
    <property type="protein sequence ID" value="DAD91771.1"/>
    <property type="molecule type" value="Genomic_DNA"/>
</dbReference>
<evidence type="ECO:0000313" key="1">
    <source>
        <dbReference type="EMBL" id="DAD91771.1"/>
    </source>
</evidence>
<proteinExistence type="predicted"/>
<organism evidence="1">
    <name type="scientific">Siphoviridae sp. ctOqH1</name>
    <dbReference type="NCBI Taxonomy" id="2826316"/>
    <lineage>
        <taxon>Viruses</taxon>
        <taxon>Duplodnaviria</taxon>
        <taxon>Heunggongvirae</taxon>
        <taxon>Uroviricota</taxon>
        <taxon>Caudoviricetes</taxon>
    </lineage>
</organism>
<sequence>MYFLIEKRTCSPEITAPQKTPLTVFLRFDFL</sequence>
<reference evidence="1" key="1">
    <citation type="journal article" date="2021" name="Proc. Natl. Acad. Sci. U.S.A.">
        <title>A Catalog of Tens of Thousands of Viruses from Human Metagenomes Reveals Hidden Associations with Chronic Diseases.</title>
        <authorList>
            <person name="Tisza M.J."/>
            <person name="Buck C.B."/>
        </authorList>
    </citation>
    <scope>NUCLEOTIDE SEQUENCE</scope>
    <source>
        <strain evidence="1">CtOqH1</strain>
    </source>
</reference>